<dbReference type="PANTHER" id="PTHR21461">
    <property type="entry name" value="GLYCOSYLTRANSFERASE FAMILY 92 PROTEIN"/>
    <property type="match status" value="1"/>
</dbReference>
<dbReference type="InterPro" id="IPR008166">
    <property type="entry name" value="Glyco_transf_92"/>
</dbReference>
<evidence type="ECO:0000313" key="9">
    <source>
        <dbReference type="EMBL" id="GIY81993.1"/>
    </source>
</evidence>
<evidence type="ECO:0000256" key="8">
    <source>
        <dbReference type="RuleBase" id="RU366017"/>
    </source>
</evidence>
<reference evidence="9 10" key="1">
    <citation type="submission" date="2021-06" db="EMBL/GenBank/DDBJ databases">
        <title>Caerostris darwini draft genome.</title>
        <authorList>
            <person name="Kono N."/>
            <person name="Arakawa K."/>
        </authorList>
    </citation>
    <scope>NUCLEOTIDE SEQUENCE [LARGE SCALE GENOMIC DNA]</scope>
</reference>
<keyword evidence="10" id="KW-1185">Reference proteome</keyword>
<keyword evidence="5 8" id="KW-0812">Transmembrane</keyword>
<evidence type="ECO:0000256" key="3">
    <source>
        <dbReference type="ARBA" id="ARBA00022676"/>
    </source>
</evidence>
<keyword evidence="4 8" id="KW-0808">Transferase</keyword>
<comment type="subcellular location">
    <subcellularLocation>
        <location evidence="1">Membrane</location>
        <topology evidence="1">Single-pass membrane protein</topology>
    </subcellularLocation>
</comment>
<evidence type="ECO:0000256" key="2">
    <source>
        <dbReference type="ARBA" id="ARBA00007647"/>
    </source>
</evidence>
<keyword evidence="6 8" id="KW-1133">Transmembrane helix</keyword>
<proteinExistence type="inferred from homology"/>
<dbReference type="EC" id="2.4.1.-" evidence="8"/>
<evidence type="ECO:0000256" key="5">
    <source>
        <dbReference type="ARBA" id="ARBA00022692"/>
    </source>
</evidence>
<evidence type="ECO:0000313" key="10">
    <source>
        <dbReference type="Proteomes" id="UP001054837"/>
    </source>
</evidence>
<evidence type="ECO:0000256" key="1">
    <source>
        <dbReference type="ARBA" id="ARBA00004167"/>
    </source>
</evidence>
<evidence type="ECO:0000256" key="6">
    <source>
        <dbReference type="ARBA" id="ARBA00022989"/>
    </source>
</evidence>
<dbReference type="GO" id="GO:0016020">
    <property type="term" value="C:membrane"/>
    <property type="evidence" value="ECO:0007669"/>
    <property type="project" value="UniProtKB-SubCell"/>
</dbReference>
<dbReference type="GO" id="GO:0005737">
    <property type="term" value="C:cytoplasm"/>
    <property type="evidence" value="ECO:0007669"/>
    <property type="project" value="TreeGrafter"/>
</dbReference>
<keyword evidence="7 8" id="KW-0472">Membrane</keyword>
<accession>A0AAV4WKA6</accession>
<dbReference type="AlphaFoldDB" id="A0AAV4WKA6"/>
<feature type="transmembrane region" description="Helical" evidence="8">
    <location>
        <begin position="21"/>
        <end position="40"/>
    </location>
</feature>
<gene>
    <name evidence="9" type="primary">AVEN_4566_1</name>
    <name evidence="9" type="ORF">CDAR_43961</name>
</gene>
<name>A0AAV4WKA6_9ARAC</name>
<evidence type="ECO:0000256" key="7">
    <source>
        <dbReference type="ARBA" id="ARBA00023136"/>
    </source>
</evidence>
<sequence length="442" mass="50621">MKVISPRHSFSLDYTPKQWVVFCNTILLILVTFMCGMVIYEICDINQKFVTILDSSAIAIDILATNIINSKTTPYWKTINNDVSVYSAYYKAQSSDKGLIIIIGSSSKSGIDFKDIRCLIKYADTEDISIMEASYEKFSNCNTLILRCPSKSGSVPTKVVLISNEDIISKKWIDIEMISRKTDGDIIAPKIAACVQPLDESVSVKQIQEFVTFYEIVGLSHFYFYNNNATRSTVDFIQHLIYNDYPISILPWNKKLESSEKCPALGYEYVQDCLHQALNKYSDVLTVNTADFFVPLKYFSIDKMLLNFNNSYEMLHINKANYCDIHDQKEVIQQSIKNMLFRGPICPSKTNYFLRPEFKAAIEFHGASSASKRFAKFVQDLPENEGIVQHLVRKCDSDVTLDSSAFKYFKKINKSLIFEAYKQTSRKTVVQIPFPFSLKFFL</sequence>
<dbReference type="Pfam" id="PF01697">
    <property type="entry name" value="Glyco_transf_92"/>
    <property type="match status" value="1"/>
</dbReference>
<comment type="caution">
    <text evidence="9">The sequence shown here is derived from an EMBL/GenBank/DDBJ whole genome shotgun (WGS) entry which is preliminary data.</text>
</comment>
<protein>
    <recommendedName>
        <fullName evidence="8">Glycosyltransferase family 92 protein</fullName>
        <ecNumber evidence="8">2.4.1.-</ecNumber>
    </recommendedName>
</protein>
<evidence type="ECO:0000256" key="4">
    <source>
        <dbReference type="ARBA" id="ARBA00022679"/>
    </source>
</evidence>
<organism evidence="9 10">
    <name type="scientific">Caerostris darwini</name>
    <dbReference type="NCBI Taxonomy" id="1538125"/>
    <lineage>
        <taxon>Eukaryota</taxon>
        <taxon>Metazoa</taxon>
        <taxon>Ecdysozoa</taxon>
        <taxon>Arthropoda</taxon>
        <taxon>Chelicerata</taxon>
        <taxon>Arachnida</taxon>
        <taxon>Araneae</taxon>
        <taxon>Araneomorphae</taxon>
        <taxon>Entelegynae</taxon>
        <taxon>Araneoidea</taxon>
        <taxon>Araneidae</taxon>
        <taxon>Caerostris</taxon>
    </lineage>
</organism>
<dbReference type="EMBL" id="BPLQ01014670">
    <property type="protein sequence ID" value="GIY81993.1"/>
    <property type="molecule type" value="Genomic_DNA"/>
</dbReference>
<dbReference type="Proteomes" id="UP001054837">
    <property type="component" value="Unassembled WGS sequence"/>
</dbReference>
<comment type="similarity">
    <text evidence="2 8">Belongs to the glycosyltransferase 92 family.</text>
</comment>
<dbReference type="PANTHER" id="PTHR21461:SF40">
    <property type="entry name" value="GLYCOSYLTRANSFERASE FAMILY 92 PROTEIN"/>
    <property type="match status" value="1"/>
</dbReference>
<dbReference type="GO" id="GO:0016757">
    <property type="term" value="F:glycosyltransferase activity"/>
    <property type="evidence" value="ECO:0007669"/>
    <property type="project" value="UniProtKB-UniRule"/>
</dbReference>
<keyword evidence="3 8" id="KW-0328">Glycosyltransferase</keyword>